<dbReference type="AlphaFoldDB" id="A0AAD5XZU4"/>
<reference evidence="2" key="1">
    <citation type="submission" date="2020-05" db="EMBL/GenBank/DDBJ databases">
        <title>Phylogenomic resolution of chytrid fungi.</title>
        <authorList>
            <person name="Stajich J.E."/>
            <person name="Amses K."/>
            <person name="Simmons R."/>
            <person name="Seto K."/>
            <person name="Myers J."/>
            <person name="Bonds A."/>
            <person name="Quandt C.A."/>
            <person name="Barry K."/>
            <person name="Liu P."/>
            <person name="Grigoriev I."/>
            <person name="Longcore J.E."/>
            <person name="James T.Y."/>
        </authorList>
    </citation>
    <scope>NUCLEOTIDE SEQUENCE</scope>
    <source>
        <strain evidence="2">JEL0476</strain>
    </source>
</reference>
<keyword evidence="1" id="KW-0472">Membrane</keyword>
<name>A0AAD5XZU4_9FUNG</name>
<keyword evidence="1" id="KW-1133">Transmembrane helix</keyword>
<protein>
    <submittedName>
        <fullName evidence="2">Uncharacterized protein</fullName>
    </submittedName>
</protein>
<organism evidence="2 3">
    <name type="scientific">Clydaea vesicula</name>
    <dbReference type="NCBI Taxonomy" id="447962"/>
    <lineage>
        <taxon>Eukaryota</taxon>
        <taxon>Fungi</taxon>
        <taxon>Fungi incertae sedis</taxon>
        <taxon>Chytridiomycota</taxon>
        <taxon>Chytridiomycota incertae sedis</taxon>
        <taxon>Chytridiomycetes</taxon>
        <taxon>Lobulomycetales</taxon>
        <taxon>Lobulomycetaceae</taxon>
        <taxon>Clydaea</taxon>
    </lineage>
</organism>
<gene>
    <name evidence="2" type="ORF">HK099_001073</name>
</gene>
<evidence type="ECO:0000313" key="2">
    <source>
        <dbReference type="EMBL" id="KAJ3223490.1"/>
    </source>
</evidence>
<keyword evidence="1" id="KW-0812">Transmembrane</keyword>
<sequence>MKVFHNAASNDFSIQKQSLRLFGADSLVAFSCIFYQIGCCFFIMSSVQTANSNCMVNNFSLDLDDGGTGKVVSSSESGVGDSSKALENLLKNNFLSKNNLKLNNCNASSDLTIGEKFSEKEILLLKDLLKKLG</sequence>
<dbReference type="Proteomes" id="UP001211065">
    <property type="component" value="Unassembled WGS sequence"/>
</dbReference>
<proteinExistence type="predicted"/>
<dbReference type="EMBL" id="JADGJW010000128">
    <property type="protein sequence ID" value="KAJ3223490.1"/>
    <property type="molecule type" value="Genomic_DNA"/>
</dbReference>
<evidence type="ECO:0000313" key="3">
    <source>
        <dbReference type="Proteomes" id="UP001211065"/>
    </source>
</evidence>
<evidence type="ECO:0000256" key="1">
    <source>
        <dbReference type="SAM" id="Phobius"/>
    </source>
</evidence>
<keyword evidence="3" id="KW-1185">Reference proteome</keyword>
<accession>A0AAD5XZU4</accession>
<feature type="transmembrane region" description="Helical" evidence="1">
    <location>
        <begin position="21"/>
        <end position="44"/>
    </location>
</feature>
<comment type="caution">
    <text evidence="2">The sequence shown here is derived from an EMBL/GenBank/DDBJ whole genome shotgun (WGS) entry which is preliminary data.</text>
</comment>